<dbReference type="EMBL" id="CSTD01000009">
    <property type="protein sequence ID" value="CPR13577.1"/>
    <property type="molecule type" value="Genomic_DNA"/>
</dbReference>
<organism evidence="2 3">
    <name type="scientific">Mycobacterium bohemicum DSM 44277</name>
    <dbReference type="NCBI Taxonomy" id="1236609"/>
    <lineage>
        <taxon>Bacteria</taxon>
        <taxon>Bacillati</taxon>
        <taxon>Actinomycetota</taxon>
        <taxon>Actinomycetes</taxon>
        <taxon>Mycobacteriales</taxon>
        <taxon>Mycobacteriaceae</taxon>
        <taxon>Mycobacterium</taxon>
    </lineage>
</organism>
<gene>
    <name evidence="2" type="ORF">BN971_04889</name>
</gene>
<evidence type="ECO:0000313" key="2">
    <source>
        <dbReference type="EMBL" id="CPR13577.1"/>
    </source>
</evidence>
<feature type="compositionally biased region" description="Basic residues" evidence="1">
    <location>
        <begin position="133"/>
        <end position="152"/>
    </location>
</feature>
<proteinExistence type="predicted"/>
<protein>
    <submittedName>
        <fullName evidence="2">Uncharacterized protein</fullName>
    </submittedName>
</protein>
<name>A0A0U0WFM8_MYCBE</name>
<feature type="compositionally biased region" description="Basic and acidic residues" evidence="1">
    <location>
        <begin position="153"/>
        <end position="170"/>
    </location>
</feature>
<evidence type="ECO:0000256" key="1">
    <source>
        <dbReference type="SAM" id="MobiDB-lite"/>
    </source>
</evidence>
<feature type="region of interest" description="Disordered" evidence="1">
    <location>
        <begin position="123"/>
        <end position="172"/>
    </location>
</feature>
<feature type="region of interest" description="Disordered" evidence="1">
    <location>
        <begin position="1"/>
        <end position="35"/>
    </location>
</feature>
<feature type="compositionally biased region" description="Basic and acidic residues" evidence="1">
    <location>
        <begin position="1"/>
        <end position="29"/>
    </location>
</feature>
<dbReference type="Proteomes" id="UP000198875">
    <property type="component" value="Unassembled WGS sequence"/>
</dbReference>
<reference evidence="2 3" key="1">
    <citation type="submission" date="2015-03" db="EMBL/GenBank/DDBJ databases">
        <authorList>
            <person name="Murphy D."/>
        </authorList>
    </citation>
    <scope>NUCLEOTIDE SEQUENCE [LARGE SCALE GENOMIC DNA]</scope>
    <source>
        <strain evidence="2 3">DSM 44277</strain>
    </source>
</reference>
<dbReference type="AlphaFoldDB" id="A0A0U0WFM8"/>
<evidence type="ECO:0000313" key="3">
    <source>
        <dbReference type="Proteomes" id="UP000198875"/>
    </source>
</evidence>
<sequence length="225" mass="24333">MAVLDVRQRVGHPADRCHRDHGAHPDHQLRQSKPVPRSCFGRLGQVQPHRPAGRTVLVEDLGAVAHPHRAAVFGLRPGQFAVGHRLVIDHQHVAGAEVDDVTGGRGRREQTDRGARAQVQFLAAGGQQQSTRGRGRRGMRRCHHRPAPVHRKTLGEKRDAGPATDCDHGRQVRPALAVPDQHLVEREDEAGQPVLDQVPQLVAAQPHGAAAPAELGGEFDCGFGG</sequence>
<accession>A0A0U0WFM8</accession>